<sequence>MSPYASASSPDRPQAFDQLMEEARRLGPANRDEIVTRLYQTSQQICEKAVTYSQEKLLKEQRRSEKIDQILTSPLWGFPIMLAMLGVVIYLTVAGANIPSEMLARLFGMGEEALTRLFALIGAPEWLHGLLVLGLYRGISWVVSVMLPPMAIFFPMFALLENLGYLPRVAFNLDRLFKRAGGHGKQSLTMAMGFGCNAAAIVSTRIIESPRERMLAILTNNFVPCNGRWPLLILLASLFMAAGFGGFETIVTAGIVVGMVLFGIVVTLLVSWILSKTLLRGVPTHYTLELPPYRMPKFWKTVIRASLDKTWFVLKRAVIVAAPAGLLTWVLANITVGDDSLLEHAAQFLNPFGQALGMDGYILMAFLLGLPANEIVLPILLMSYLSTGAMVDADGMNGLKQILVDHGWTWLTALNMMLFSLLHYPCGTTMFTIYRETKSPKWTALAFLIPTSIAILVTFTVTQVARGLGLV</sequence>
<feature type="domain" description="Ferrous iron transport protein B C-terminal" evidence="2">
    <location>
        <begin position="256"/>
        <end position="305"/>
    </location>
</feature>
<keyword evidence="1" id="KW-0812">Transmembrane</keyword>
<dbReference type="GO" id="GO:0005886">
    <property type="term" value="C:plasma membrane"/>
    <property type="evidence" value="ECO:0007669"/>
    <property type="project" value="TreeGrafter"/>
</dbReference>
<dbReference type="AlphaFoldDB" id="A0A1Y3PHA9"/>
<evidence type="ECO:0000259" key="3">
    <source>
        <dbReference type="Pfam" id="PF07670"/>
    </source>
</evidence>
<gene>
    <name evidence="4" type="ORF">BAA01_10440</name>
</gene>
<feature type="transmembrane region" description="Helical" evidence="1">
    <location>
        <begin position="227"/>
        <end position="247"/>
    </location>
</feature>
<comment type="caution">
    <text evidence="4">The sequence shown here is derived from an EMBL/GenBank/DDBJ whole genome shotgun (WGS) entry which is preliminary data.</text>
</comment>
<keyword evidence="1" id="KW-0472">Membrane</keyword>
<feature type="transmembrane region" description="Helical" evidence="1">
    <location>
        <begin position="145"/>
        <end position="166"/>
    </location>
</feature>
<dbReference type="GO" id="GO:0015093">
    <property type="term" value="F:ferrous iron transmembrane transporter activity"/>
    <property type="evidence" value="ECO:0007669"/>
    <property type="project" value="InterPro"/>
</dbReference>
<evidence type="ECO:0000313" key="5">
    <source>
        <dbReference type="Proteomes" id="UP000196475"/>
    </source>
</evidence>
<feature type="transmembrane region" description="Helical" evidence="1">
    <location>
        <begin position="444"/>
        <end position="465"/>
    </location>
</feature>
<feature type="domain" description="Nucleoside transporter/FeoB GTPase Gate" evidence="3">
    <location>
        <begin position="144"/>
        <end position="236"/>
    </location>
</feature>
<reference evidence="5" key="1">
    <citation type="submission" date="2016-06" db="EMBL/GenBank/DDBJ databases">
        <authorList>
            <person name="Nascimento L."/>
            <person name="Pereira R.V."/>
            <person name="Martins L.F."/>
            <person name="Quaggio R.B."/>
            <person name="Silva A.M."/>
            <person name="Setubal J.C."/>
        </authorList>
    </citation>
    <scope>NUCLEOTIDE SEQUENCE [LARGE SCALE GENOMIC DNA]</scope>
</reference>
<dbReference type="PANTHER" id="PTHR43185">
    <property type="entry name" value="FERROUS IRON TRANSPORT PROTEIN B"/>
    <property type="match status" value="1"/>
</dbReference>
<dbReference type="InterPro" id="IPR050860">
    <property type="entry name" value="FeoB_GTPase"/>
</dbReference>
<evidence type="ECO:0000313" key="4">
    <source>
        <dbReference type="EMBL" id="OUM85486.1"/>
    </source>
</evidence>
<keyword evidence="1" id="KW-1133">Transmembrane helix</keyword>
<evidence type="ECO:0000259" key="2">
    <source>
        <dbReference type="Pfam" id="PF07664"/>
    </source>
</evidence>
<dbReference type="PANTHER" id="PTHR43185:SF2">
    <property type="entry name" value="FERROUS IRON TRANSPORT PROTEIN B"/>
    <property type="match status" value="1"/>
</dbReference>
<feature type="transmembrane region" description="Helical" evidence="1">
    <location>
        <begin position="187"/>
        <end position="207"/>
    </location>
</feature>
<protein>
    <submittedName>
        <fullName evidence="4">Iron transporter FeoB</fullName>
    </submittedName>
</protein>
<accession>A0A1Y3PHA9</accession>
<feature type="transmembrane region" description="Helical" evidence="1">
    <location>
        <begin position="76"/>
        <end position="96"/>
    </location>
</feature>
<dbReference type="InterPro" id="IPR011640">
    <property type="entry name" value="Fe2_transport_prot_B_C"/>
</dbReference>
<dbReference type="EMBL" id="LZRT01000101">
    <property type="protein sequence ID" value="OUM85486.1"/>
    <property type="molecule type" value="Genomic_DNA"/>
</dbReference>
<feature type="domain" description="Nucleoside transporter/FeoB GTPase Gate" evidence="3">
    <location>
        <begin position="315"/>
        <end position="438"/>
    </location>
</feature>
<feature type="transmembrane region" description="Helical" evidence="1">
    <location>
        <begin position="117"/>
        <end position="139"/>
    </location>
</feature>
<feature type="transmembrane region" description="Helical" evidence="1">
    <location>
        <begin position="407"/>
        <end position="424"/>
    </location>
</feature>
<dbReference type="Pfam" id="PF07670">
    <property type="entry name" value="Gate"/>
    <property type="match status" value="2"/>
</dbReference>
<name>A0A1Y3PHA9_9BACI</name>
<proteinExistence type="predicted"/>
<dbReference type="Pfam" id="PF07664">
    <property type="entry name" value="FeoB_C"/>
    <property type="match status" value="1"/>
</dbReference>
<evidence type="ECO:0000256" key="1">
    <source>
        <dbReference type="SAM" id="Phobius"/>
    </source>
</evidence>
<feature type="transmembrane region" description="Helical" evidence="1">
    <location>
        <begin position="254"/>
        <end position="274"/>
    </location>
</feature>
<dbReference type="Proteomes" id="UP000196475">
    <property type="component" value="Unassembled WGS sequence"/>
</dbReference>
<dbReference type="InterPro" id="IPR011642">
    <property type="entry name" value="Gate_dom"/>
</dbReference>
<organism evidence="4 5">
    <name type="scientific">Bacillus thermozeamaize</name>
    <dbReference type="NCBI Taxonomy" id="230954"/>
    <lineage>
        <taxon>Bacteria</taxon>
        <taxon>Bacillati</taxon>
        <taxon>Bacillota</taxon>
        <taxon>Bacilli</taxon>
        <taxon>Bacillales</taxon>
        <taxon>Bacillaceae</taxon>
        <taxon>Bacillus</taxon>
    </lineage>
</organism>